<name>A0A0E9TM01_ANGAN</name>
<dbReference type="EMBL" id="GBXM01054085">
    <property type="protein sequence ID" value="JAH54492.1"/>
    <property type="molecule type" value="Transcribed_RNA"/>
</dbReference>
<protein>
    <submittedName>
        <fullName evidence="1">Uncharacterized protein</fullName>
    </submittedName>
</protein>
<sequence length="25" mass="2646">MWINAQNTDAYGVGLPKVPTVNGTV</sequence>
<evidence type="ECO:0000313" key="1">
    <source>
        <dbReference type="EMBL" id="JAH54492.1"/>
    </source>
</evidence>
<dbReference type="AlphaFoldDB" id="A0A0E9TM01"/>
<accession>A0A0E9TM01</accession>
<reference evidence="1" key="1">
    <citation type="submission" date="2014-11" db="EMBL/GenBank/DDBJ databases">
        <authorList>
            <person name="Amaro Gonzalez C."/>
        </authorList>
    </citation>
    <scope>NUCLEOTIDE SEQUENCE</scope>
</reference>
<proteinExistence type="predicted"/>
<organism evidence="1">
    <name type="scientific">Anguilla anguilla</name>
    <name type="common">European freshwater eel</name>
    <name type="synonym">Muraena anguilla</name>
    <dbReference type="NCBI Taxonomy" id="7936"/>
    <lineage>
        <taxon>Eukaryota</taxon>
        <taxon>Metazoa</taxon>
        <taxon>Chordata</taxon>
        <taxon>Craniata</taxon>
        <taxon>Vertebrata</taxon>
        <taxon>Euteleostomi</taxon>
        <taxon>Actinopterygii</taxon>
        <taxon>Neopterygii</taxon>
        <taxon>Teleostei</taxon>
        <taxon>Anguilliformes</taxon>
        <taxon>Anguillidae</taxon>
        <taxon>Anguilla</taxon>
    </lineage>
</organism>
<reference evidence="1" key="2">
    <citation type="journal article" date="2015" name="Fish Shellfish Immunol.">
        <title>Early steps in the European eel (Anguilla anguilla)-Vibrio vulnificus interaction in the gills: Role of the RtxA13 toxin.</title>
        <authorList>
            <person name="Callol A."/>
            <person name="Pajuelo D."/>
            <person name="Ebbesson L."/>
            <person name="Teles M."/>
            <person name="MacKenzie S."/>
            <person name="Amaro C."/>
        </authorList>
    </citation>
    <scope>NUCLEOTIDE SEQUENCE</scope>
</reference>